<sequence length="116" mass="13565">MVTFNDKKKLEDETTRARRRSDDIETEEREAIGQRRAGNIDQRNRDRTQCKAAVVIEKNAARNQNPDSSVEKTASHRSQKPAILVELTKYTKDRVTERNRRQNKKALSRSLLRERS</sequence>
<accession>A0A8S9SMA5</accession>
<evidence type="ECO:0000256" key="1">
    <source>
        <dbReference type="SAM" id="MobiDB-lite"/>
    </source>
</evidence>
<comment type="caution">
    <text evidence="2">The sequence shown here is derived from an EMBL/GenBank/DDBJ whole genome shotgun (WGS) entry which is preliminary data.</text>
</comment>
<dbReference type="Proteomes" id="UP000712600">
    <property type="component" value="Unassembled WGS sequence"/>
</dbReference>
<reference evidence="2" key="1">
    <citation type="submission" date="2019-12" db="EMBL/GenBank/DDBJ databases">
        <title>Genome sequencing and annotation of Brassica cretica.</title>
        <authorList>
            <person name="Studholme D.J."/>
            <person name="Sarris P."/>
        </authorList>
    </citation>
    <scope>NUCLEOTIDE SEQUENCE</scope>
    <source>
        <strain evidence="2">PFS-109/04</strain>
        <tissue evidence="2">Leaf</tissue>
    </source>
</reference>
<organism evidence="2 3">
    <name type="scientific">Brassica cretica</name>
    <name type="common">Mustard</name>
    <dbReference type="NCBI Taxonomy" id="69181"/>
    <lineage>
        <taxon>Eukaryota</taxon>
        <taxon>Viridiplantae</taxon>
        <taxon>Streptophyta</taxon>
        <taxon>Embryophyta</taxon>
        <taxon>Tracheophyta</taxon>
        <taxon>Spermatophyta</taxon>
        <taxon>Magnoliopsida</taxon>
        <taxon>eudicotyledons</taxon>
        <taxon>Gunneridae</taxon>
        <taxon>Pentapetalae</taxon>
        <taxon>rosids</taxon>
        <taxon>malvids</taxon>
        <taxon>Brassicales</taxon>
        <taxon>Brassicaceae</taxon>
        <taxon>Brassiceae</taxon>
        <taxon>Brassica</taxon>
    </lineage>
</organism>
<feature type="compositionally biased region" description="Basic and acidic residues" evidence="1">
    <location>
        <begin position="89"/>
        <end position="100"/>
    </location>
</feature>
<feature type="compositionally biased region" description="Basic and acidic residues" evidence="1">
    <location>
        <begin position="1"/>
        <end position="33"/>
    </location>
</feature>
<evidence type="ECO:0000313" key="3">
    <source>
        <dbReference type="Proteomes" id="UP000712600"/>
    </source>
</evidence>
<feature type="region of interest" description="Disordered" evidence="1">
    <location>
        <begin position="1"/>
        <end position="116"/>
    </location>
</feature>
<dbReference type="EMBL" id="QGKX02000004">
    <property type="protein sequence ID" value="KAF3603112.1"/>
    <property type="molecule type" value="Genomic_DNA"/>
</dbReference>
<protein>
    <submittedName>
        <fullName evidence="2">Uncharacterized protein</fullName>
    </submittedName>
</protein>
<dbReference type="AlphaFoldDB" id="A0A8S9SMA5"/>
<evidence type="ECO:0000313" key="2">
    <source>
        <dbReference type="EMBL" id="KAF3603112.1"/>
    </source>
</evidence>
<name>A0A8S9SMA5_BRACR</name>
<proteinExistence type="predicted"/>
<gene>
    <name evidence="2" type="ORF">F2Q69_00038710</name>
</gene>